<evidence type="ECO:0000313" key="2">
    <source>
        <dbReference type="EMBL" id="BBM84402.1"/>
    </source>
</evidence>
<dbReference type="CDD" id="cd03024">
    <property type="entry name" value="DsbA_FrnE"/>
    <property type="match status" value="1"/>
</dbReference>
<dbReference type="RefSeq" id="WP_151968561.1">
    <property type="nucleotide sequence ID" value="NZ_AP019860.1"/>
</dbReference>
<dbReference type="AlphaFoldDB" id="A0A5S9F4M9"/>
<dbReference type="InterPro" id="IPR001853">
    <property type="entry name" value="DSBA-like_thioredoxin_dom"/>
</dbReference>
<dbReference type="SUPFAM" id="SSF52833">
    <property type="entry name" value="Thioredoxin-like"/>
    <property type="match status" value="1"/>
</dbReference>
<proteinExistence type="predicted"/>
<dbReference type="OrthoDB" id="9799122at2"/>
<keyword evidence="3" id="KW-1185">Reference proteome</keyword>
<evidence type="ECO:0000313" key="3">
    <source>
        <dbReference type="Proteomes" id="UP000326354"/>
    </source>
</evidence>
<dbReference type="KEGG" id="uam:UABAM_02761"/>
<dbReference type="InterPro" id="IPR036249">
    <property type="entry name" value="Thioredoxin-like_sf"/>
</dbReference>
<feature type="domain" description="DSBA-like thioredoxin" evidence="1">
    <location>
        <begin position="14"/>
        <end position="215"/>
    </location>
</feature>
<sequence>MTDTNVISEKKLRIDIVSDVVCPWCIIGYKRLEKALEIVGDKVEADIHWHPFELNSKMPQGGENLRSHLAAKYGTTLEGSIKARASLTKIGAALGFKFDYFDEMKMFNTFKAHQILHYARTKGKETELKLRLFSAFFGERQEIDQVEVLVSVAEEIGLDAAESREILNDGRYANAVREEEYQWLARGVRGVPAFVFDDKHIVSGAQDPETLASTILQLHQ</sequence>
<dbReference type="Proteomes" id="UP000326354">
    <property type="component" value="Chromosome"/>
</dbReference>
<reference evidence="2 3" key="1">
    <citation type="submission" date="2019-08" db="EMBL/GenBank/DDBJ databases">
        <title>Complete genome sequence of Candidatus Uab amorphum.</title>
        <authorList>
            <person name="Shiratori T."/>
            <person name="Suzuki S."/>
            <person name="Kakizawa Y."/>
            <person name="Ishida K."/>
        </authorList>
    </citation>
    <scope>NUCLEOTIDE SEQUENCE [LARGE SCALE GENOMIC DNA]</scope>
    <source>
        <strain evidence="2 3">SRT547</strain>
    </source>
</reference>
<dbReference type="PANTHER" id="PTHR13887:SF41">
    <property type="entry name" value="THIOREDOXIN SUPERFAMILY PROTEIN"/>
    <property type="match status" value="1"/>
</dbReference>
<evidence type="ECO:0000259" key="1">
    <source>
        <dbReference type="Pfam" id="PF01323"/>
    </source>
</evidence>
<gene>
    <name evidence="2" type="ORF">UABAM_02761</name>
</gene>
<dbReference type="Gene3D" id="3.40.30.10">
    <property type="entry name" value="Glutaredoxin"/>
    <property type="match status" value="1"/>
</dbReference>
<dbReference type="EMBL" id="AP019860">
    <property type="protein sequence ID" value="BBM84402.1"/>
    <property type="molecule type" value="Genomic_DNA"/>
</dbReference>
<name>A0A5S9F4M9_UABAM</name>
<dbReference type="PANTHER" id="PTHR13887">
    <property type="entry name" value="GLUTATHIONE S-TRANSFERASE KAPPA"/>
    <property type="match status" value="1"/>
</dbReference>
<dbReference type="GO" id="GO:0016491">
    <property type="term" value="F:oxidoreductase activity"/>
    <property type="evidence" value="ECO:0007669"/>
    <property type="project" value="InterPro"/>
</dbReference>
<dbReference type="Pfam" id="PF01323">
    <property type="entry name" value="DSBA"/>
    <property type="match status" value="1"/>
</dbReference>
<protein>
    <submittedName>
        <fullName evidence="2">FrnE protein</fullName>
    </submittedName>
</protein>
<organism evidence="2 3">
    <name type="scientific">Uabimicrobium amorphum</name>
    <dbReference type="NCBI Taxonomy" id="2596890"/>
    <lineage>
        <taxon>Bacteria</taxon>
        <taxon>Pseudomonadati</taxon>
        <taxon>Planctomycetota</taxon>
        <taxon>Candidatus Uabimicrobiia</taxon>
        <taxon>Candidatus Uabimicrobiales</taxon>
        <taxon>Candidatus Uabimicrobiaceae</taxon>
        <taxon>Candidatus Uabimicrobium</taxon>
    </lineage>
</organism>
<accession>A0A5S9F4M9</accession>